<gene>
    <name evidence="1" type="ORF">KFL_005070070</name>
</gene>
<keyword evidence="2" id="KW-1185">Reference proteome</keyword>
<dbReference type="EMBL" id="DF237456">
    <property type="protein sequence ID" value="GAQ89290.1"/>
    <property type="molecule type" value="Genomic_DNA"/>
</dbReference>
<evidence type="ECO:0008006" key="3">
    <source>
        <dbReference type="Google" id="ProtNLM"/>
    </source>
</evidence>
<dbReference type="SUPFAM" id="SSF52058">
    <property type="entry name" value="L domain-like"/>
    <property type="match status" value="1"/>
</dbReference>
<protein>
    <recommendedName>
        <fullName evidence="3">F-box domain-containing protein</fullName>
    </recommendedName>
</protein>
<accession>A0A1Y1IED3</accession>
<sequence>MEGAVPPCQQLPLAPVIPQHLSQVSISSLPEVLLHSIIASTSSLLDRNNVALTCKGFRDVERATRVTLRVRQSPPKFLPKLGFAGFRNVTELDLSALDLRAHERADFGFSNKHRETVARVLREGLPNVKSLRVRQESFMTRCAVQAWPCMEKLEIQECPRGTEDPFWIDLDWVHVLGKLSCLVELSFIPKPWAKGIRSIREPFEGFIVSLGQSPRQYPSLTALRSCFFATDKVLSVIGKAMPNLTSLDLINNLLDVYYNGNAILTNEGIKHLSTDYPLLTELKIGGDVPSHTALDLKAVNLDVVGKTALRAFCQSQLSSLCLEGPMSLQLGVMVDHLISSRQKKLHLHWSGWRLEESKDSEKLSSVTNLTDVSLGYLAEKEVNLERLRELVLTNKRLSQLELVIHPGGYWRNSLWRDTLGFVVTNARSLVSFTFASDTSGPTILEVVSKLSPARMRLQALKLRLWGVGVVVHSQEDWPALRNLSLEFHDDCIEQQNLGCWLQTCSDLTSLRYQCITRSLSKYSALPFLVSLQSLRHLEVARL</sequence>
<evidence type="ECO:0000313" key="2">
    <source>
        <dbReference type="Proteomes" id="UP000054558"/>
    </source>
</evidence>
<dbReference type="AlphaFoldDB" id="A0A1Y1IED3"/>
<dbReference type="Proteomes" id="UP000054558">
    <property type="component" value="Unassembled WGS sequence"/>
</dbReference>
<dbReference type="Gene3D" id="3.80.10.10">
    <property type="entry name" value="Ribonuclease Inhibitor"/>
    <property type="match status" value="2"/>
</dbReference>
<evidence type="ECO:0000313" key="1">
    <source>
        <dbReference type="EMBL" id="GAQ89290.1"/>
    </source>
</evidence>
<dbReference type="PANTHER" id="PTHR13318">
    <property type="entry name" value="PARTNER OF PAIRED, ISOFORM B-RELATED"/>
    <property type="match status" value="1"/>
</dbReference>
<dbReference type="InterPro" id="IPR032675">
    <property type="entry name" value="LRR_dom_sf"/>
</dbReference>
<dbReference type="OrthoDB" id="550575at2759"/>
<organism evidence="1 2">
    <name type="scientific">Klebsormidium nitens</name>
    <name type="common">Green alga</name>
    <name type="synonym">Ulothrix nitens</name>
    <dbReference type="NCBI Taxonomy" id="105231"/>
    <lineage>
        <taxon>Eukaryota</taxon>
        <taxon>Viridiplantae</taxon>
        <taxon>Streptophyta</taxon>
        <taxon>Klebsormidiophyceae</taxon>
        <taxon>Klebsormidiales</taxon>
        <taxon>Klebsormidiaceae</taxon>
        <taxon>Klebsormidium</taxon>
    </lineage>
</organism>
<dbReference type="CDD" id="cd22159">
    <property type="entry name" value="F-box_AtTIR1-like"/>
    <property type="match status" value="1"/>
</dbReference>
<proteinExistence type="predicted"/>
<reference evidence="1 2" key="1">
    <citation type="journal article" date="2014" name="Nat. Commun.">
        <title>Klebsormidium flaccidum genome reveals primary factors for plant terrestrial adaptation.</title>
        <authorList>
            <person name="Hori K."/>
            <person name="Maruyama F."/>
            <person name="Fujisawa T."/>
            <person name="Togashi T."/>
            <person name="Yamamoto N."/>
            <person name="Seo M."/>
            <person name="Sato S."/>
            <person name="Yamada T."/>
            <person name="Mori H."/>
            <person name="Tajima N."/>
            <person name="Moriyama T."/>
            <person name="Ikeuchi M."/>
            <person name="Watanabe M."/>
            <person name="Wada H."/>
            <person name="Kobayashi K."/>
            <person name="Saito M."/>
            <person name="Masuda T."/>
            <person name="Sasaki-Sekimoto Y."/>
            <person name="Mashiguchi K."/>
            <person name="Awai K."/>
            <person name="Shimojima M."/>
            <person name="Masuda S."/>
            <person name="Iwai M."/>
            <person name="Nobusawa T."/>
            <person name="Narise T."/>
            <person name="Kondo S."/>
            <person name="Saito H."/>
            <person name="Sato R."/>
            <person name="Murakawa M."/>
            <person name="Ihara Y."/>
            <person name="Oshima-Yamada Y."/>
            <person name="Ohtaka K."/>
            <person name="Satoh M."/>
            <person name="Sonobe K."/>
            <person name="Ishii M."/>
            <person name="Ohtani R."/>
            <person name="Kanamori-Sato M."/>
            <person name="Honoki R."/>
            <person name="Miyazaki D."/>
            <person name="Mochizuki H."/>
            <person name="Umetsu J."/>
            <person name="Higashi K."/>
            <person name="Shibata D."/>
            <person name="Kamiya Y."/>
            <person name="Sato N."/>
            <person name="Nakamura Y."/>
            <person name="Tabata S."/>
            <person name="Ida S."/>
            <person name="Kurokawa K."/>
            <person name="Ohta H."/>
        </authorList>
    </citation>
    <scope>NUCLEOTIDE SEQUENCE [LARGE SCALE GENOMIC DNA]</scope>
    <source>
        <strain evidence="1 2">NIES-2285</strain>
    </source>
</reference>
<name>A0A1Y1IED3_KLENI</name>